<evidence type="ECO:0000259" key="10">
    <source>
        <dbReference type="PROSITE" id="PS50011"/>
    </source>
</evidence>
<keyword evidence="9" id="KW-0812">Transmembrane</keyword>
<dbReference type="InterPro" id="IPR017441">
    <property type="entry name" value="Protein_kinase_ATP_BS"/>
</dbReference>
<comment type="caution">
    <text evidence="11">The sequence shown here is derived from an EMBL/GenBank/DDBJ whole genome shotgun (WGS) entry which is preliminary data.</text>
</comment>
<accession>A0A931I9R8</accession>
<feature type="region of interest" description="Disordered" evidence="8">
    <location>
        <begin position="283"/>
        <end position="357"/>
    </location>
</feature>
<keyword evidence="6 7" id="KW-0067">ATP-binding</keyword>
<feature type="binding site" evidence="7">
    <location>
        <position position="46"/>
    </location>
    <ligand>
        <name>ATP</name>
        <dbReference type="ChEBI" id="CHEBI:30616"/>
    </ligand>
</feature>
<evidence type="ECO:0000256" key="6">
    <source>
        <dbReference type="ARBA" id="ARBA00022840"/>
    </source>
</evidence>
<dbReference type="PROSITE" id="PS50011">
    <property type="entry name" value="PROTEIN_KINASE_DOM"/>
    <property type="match status" value="1"/>
</dbReference>
<keyword evidence="4 7" id="KW-0547">Nucleotide-binding</keyword>
<feature type="domain" description="Protein kinase" evidence="10">
    <location>
        <begin position="17"/>
        <end position="277"/>
    </location>
</feature>
<dbReference type="PROSITE" id="PS00108">
    <property type="entry name" value="PROTEIN_KINASE_ST"/>
    <property type="match status" value="1"/>
</dbReference>
<proteinExistence type="predicted"/>
<evidence type="ECO:0000256" key="1">
    <source>
        <dbReference type="ARBA" id="ARBA00012513"/>
    </source>
</evidence>
<keyword evidence="12" id="KW-1185">Reference proteome</keyword>
<keyword evidence="5 11" id="KW-0418">Kinase</keyword>
<dbReference type="InterPro" id="IPR000719">
    <property type="entry name" value="Prot_kinase_dom"/>
</dbReference>
<dbReference type="PROSITE" id="PS00107">
    <property type="entry name" value="PROTEIN_KINASE_ATP"/>
    <property type="match status" value="1"/>
</dbReference>
<evidence type="ECO:0000313" key="12">
    <source>
        <dbReference type="Proteomes" id="UP000655751"/>
    </source>
</evidence>
<dbReference type="AlphaFoldDB" id="A0A931I9R8"/>
<dbReference type="CDD" id="cd14014">
    <property type="entry name" value="STKc_PknB_like"/>
    <property type="match status" value="1"/>
</dbReference>
<reference evidence="11" key="1">
    <citation type="submission" date="2020-11" db="EMBL/GenBank/DDBJ databases">
        <title>Nocardia NEAU-351.nov., a novel actinomycete isolated from the cow dung.</title>
        <authorList>
            <person name="Zhang X."/>
        </authorList>
    </citation>
    <scope>NUCLEOTIDE SEQUENCE</scope>
    <source>
        <strain evidence="11">NEAU-351</strain>
    </source>
</reference>
<organism evidence="11 12">
    <name type="scientific">Nocardia bovistercoris</name>
    <dbReference type="NCBI Taxonomy" id="2785916"/>
    <lineage>
        <taxon>Bacteria</taxon>
        <taxon>Bacillati</taxon>
        <taxon>Actinomycetota</taxon>
        <taxon>Actinomycetes</taxon>
        <taxon>Mycobacteriales</taxon>
        <taxon>Nocardiaceae</taxon>
        <taxon>Nocardia</taxon>
    </lineage>
</organism>
<evidence type="ECO:0000256" key="4">
    <source>
        <dbReference type="ARBA" id="ARBA00022741"/>
    </source>
</evidence>
<evidence type="ECO:0000256" key="5">
    <source>
        <dbReference type="ARBA" id="ARBA00022777"/>
    </source>
</evidence>
<evidence type="ECO:0000256" key="3">
    <source>
        <dbReference type="ARBA" id="ARBA00022679"/>
    </source>
</evidence>
<keyword evidence="9" id="KW-0472">Membrane</keyword>
<dbReference type="FunFam" id="1.10.510.10:FF:000021">
    <property type="entry name" value="Serine/threonine protein kinase"/>
    <property type="match status" value="1"/>
</dbReference>
<evidence type="ECO:0000256" key="8">
    <source>
        <dbReference type="SAM" id="MobiDB-lite"/>
    </source>
</evidence>
<dbReference type="RefSeq" id="WP_198428413.1">
    <property type="nucleotide sequence ID" value="NZ_JADMLG010000004.1"/>
</dbReference>
<keyword evidence="9" id="KW-1133">Transmembrane helix</keyword>
<dbReference type="SUPFAM" id="SSF56112">
    <property type="entry name" value="Protein kinase-like (PK-like)"/>
    <property type="match status" value="1"/>
</dbReference>
<name>A0A931I9R8_9NOCA</name>
<dbReference type="SMART" id="SM00220">
    <property type="entry name" value="S_TKc"/>
    <property type="match status" value="1"/>
</dbReference>
<keyword evidence="3" id="KW-0808">Transferase</keyword>
<dbReference type="PANTHER" id="PTHR43289:SF6">
    <property type="entry name" value="SERINE_THREONINE-PROTEIN KINASE NEKL-3"/>
    <property type="match status" value="1"/>
</dbReference>
<evidence type="ECO:0000256" key="2">
    <source>
        <dbReference type="ARBA" id="ARBA00022527"/>
    </source>
</evidence>
<dbReference type="InterPro" id="IPR008271">
    <property type="entry name" value="Ser/Thr_kinase_AS"/>
</dbReference>
<dbReference type="GO" id="GO:0004674">
    <property type="term" value="F:protein serine/threonine kinase activity"/>
    <property type="evidence" value="ECO:0007669"/>
    <property type="project" value="UniProtKB-KW"/>
</dbReference>
<evidence type="ECO:0000256" key="7">
    <source>
        <dbReference type="PROSITE-ProRule" id="PRU10141"/>
    </source>
</evidence>
<dbReference type="EC" id="2.7.11.1" evidence="1"/>
<dbReference type="EMBL" id="JADMLG010000004">
    <property type="protein sequence ID" value="MBH0776981.1"/>
    <property type="molecule type" value="Genomic_DNA"/>
</dbReference>
<protein>
    <recommendedName>
        <fullName evidence="1">non-specific serine/threonine protein kinase</fullName>
        <ecNumber evidence="1">2.7.11.1</ecNumber>
    </recommendedName>
</protein>
<feature type="transmembrane region" description="Helical" evidence="9">
    <location>
        <begin position="367"/>
        <end position="389"/>
    </location>
</feature>
<dbReference type="InterPro" id="IPR011009">
    <property type="entry name" value="Kinase-like_dom_sf"/>
</dbReference>
<dbReference type="GO" id="GO:0005524">
    <property type="term" value="F:ATP binding"/>
    <property type="evidence" value="ECO:0007669"/>
    <property type="project" value="UniProtKB-UniRule"/>
</dbReference>
<dbReference type="Pfam" id="PF00069">
    <property type="entry name" value="Pkinase"/>
    <property type="match status" value="1"/>
</dbReference>
<dbReference type="Gene3D" id="3.30.200.20">
    <property type="entry name" value="Phosphorylase Kinase, domain 1"/>
    <property type="match status" value="1"/>
</dbReference>
<dbReference type="PANTHER" id="PTHR43289">
    <property type="entry name" value="MITOGEN-ACTIVATED PROTEIN KINASE KINASE KINASE 20-RELATED"/>
    <property type="match status" value="1"/>
</dbReference>
<evidence type="ECO:0000313" key="11">
    <source>
        <dbReference type="EMBL" id="MBH0776981.1"/>
    </source>
</evidence>
<sequence>MTAQRPPLAVGSRFGPYRLDRLIGRGGMGEVYEAYDLERDRVVAIKVLPERLADDPTYRERFRRESHAAARLKEPHVIPIHDYGEIDGRLFIDMRLVDGRDLRAVLRAEAPLAPPRAVALVRQVAAALDAAHADGLVHRDVKPDNILVTADGFAYLVDFGIAHSNADTGLTSDGGAVGTLHYMAPERFTARTVTGAADVYALTCVLYECLTGARPFPVGTDAEVMSAHLGEPPPRPSMIRHDVPIGFDTVIGRGMAKSPEDRYPDAGELADAAETALRTVTAAQVNDQPTLGSAPVATERAAPPGRYSSGSRPGTMPTPSDAEGTGPEEAVTATRMPDGSEVPENGSGTESSEEIATGVTGPLRRRVLTLIAAMILVAAAILGVLAFVGRDGSTPDSDSTALRGADLELLASMPGAGYRRATCAHLDPDATTTAAVFCDANPAVSAPVGRFLRFRDLDALREYYNDVVLDGFKATGCPGDPPARDAPSLSGGKEVGRRACLSNIVDDPAVPKPGLALTNEAQLSLAYYFWSGPDETPLRDYAAKAGLLQFRTGSAATDPDEFTDADRELLDRAGAPYGPATCRHIDPPVGFMNATVACGSPLGSPSVQFLGFPDRAAATRMYQAVRNQLTGRTCGGEGADSEWRTASGPVGRLFCYPDAARTCLVGAHDERTLLLEVCTLAEDNPENGPKTEPELLTWFHHRFG</sequence>
<keyword evidence="2 11" id="KW-0723">Serine/threonine-protein kinase</keyword>
<dbReference type="Gene3D" id="1.10.510.10">
    <property type="entry name" value="Transferase(Phosphotransferase) domain 1"/>
    <property type="match status" value="1"/>
</dbReference>
<dbReference type="FunFam" id="3.30.200.20:FF:000348">
    <property type="entry name" value="Serine/threonine protein kinase"/>
    <property type="match status" value="1"/>
</dbReference>
<gene>
    <name evidence="11" type="ORF">IT779_11865</name>
</gene>
<evidence type="ECO:0000256" key="9">
    <source>
        <dbReference type="SAM" id="Phobius"/>
    </source>
</evidence>
<dbReference type="Proteomes" id="UP000655751">
    <property type="component" value="Unassembled WGS sequence"/>
</dbReference>